<gene>
    <name evidence="2" type="ORF">RAG0_12021</name>
</gene>
<feature type="transmembrane region" description="Helical" evidence="1">
    <location>
        <begin position="80"/>
        <end position="99"/>
    </location>
</feature>
<evidence type="ECO:0000313" key="3">
    <source>
        <dbReference type="Proteomes" id="UP000178912"/>
    </source>
</evidence>
<organism evidence="2 3">
    <name type="scientific">Rhynchosporium agropyri</name>
    <dbReference type="NCBI Taxonomy" id="914238"/>
    <lineage>
        <taxon>Eukaryota</taxon>
        <taxon>Fungi</taxon>
        <taxon>Dikarya</taxon>
        <taxon>Ascomycota</taxon>
        <taxon>Pezizomycotina</taxon>
        <taxon>Leotiomycetes</taxon>
        <taxon>Helotiales</taxon>
        <taxon>Ploettnerulaceae</taxon>
        <taxon>Rhynchosporium</taxon>
    </lineage>
</organism>
<name>A0A1E1L701_9HELO</name>
<evidence type="ECO:0000313" key="2">
    <source>
        <dbReference type="EMBL" id="CZT06203.1"/>
    </source>
</evidence>
<reference evidence="3" key="1">
    <citation type="submission" date="2016-03" db="EMBL/GenBank/DDBJ databases">
        <authorList>
            <person name="Guldener U."/>
        </authorList>
    </citation>
    <scope>NUCLEOTIDE SEQUENCE [LARGE SCALE GENOMIC DNA]</scope>
    <source>
        <strain evidence="3">04CH-RAC-A.6.1</strain>
    </source>
</reference>
<keyword evidence="3" id="KW-1185">Reference proteome</keyword>
<dbReference type="Proteomes" id="UP000178912">
    <property type="component" value="Unassembled WGS sequence"/>
</dbReference>
<keyword evidence="1" id="KW-0812">Transmembrane</keyword>
<evidence type="ECO:0000256" key="1">
    <source>
        <dbReference type="SAM" id="Phobius"/>
    </source>
</evidence>
<keyword evidence="1" id="KW-1133">Transmembrane helix</keyword>
<keyword evidence="1" id="KW-0472">Membrane</keyword>
<dbReference type="EMBL" id="FJUX01000083">
    <property type="protein sequence ID" value="CZT06203.1"/>
    <property type="molecule type" value="Genomic_DNA"/>
</dbReference>
<protein>
    <submittedName>
        <fullName evidence="2">Uncharacterized protein</fullName>
    </submittedName>
</protein>
<accession>A0A1E1L701</accession>
<sequence>MSKRVNQNSLSHSMAVLPRLFRDILLLRPLPNESEKTDLGSSILSDWPDQLRNPDNYKRASCAARGFEGTWPKEDPVMEFAAGGWIVQALLVLFAVFGGERSKTGSFRRRSSRD</sequence>
<dbReference type="AlphaFoldDB" id="A0A1E1L701"/>
<proteinExistence type="predicted"/>